<feature type="domain" description="LIM zinc-binding" evidence="7">
    <location>
        <begin position="348"/>
        <end position="415"/>
    </location>
</feature>
<accession>A0AAD5PDN7</accession>
<keyword evidence="2" id="KW-0677">Repeat</keyword>
<evidence type="ECO:0000256" key="3">
    <source>
        <dbReference type="ARBA" id="ARBA00022833"/>
    </source>
</evidence>
<dbReference type="PROSITE" id="PS00478">
    <property type="entry name" value="LIM_DOMAIN_1"/>
    <property type="match status" value="1"/>
</dbReference>
<protein>
    <recommendedName>
        <fullName evidence="7">LIM zinc-binding domain-containing protein</fullName>
    </recommendedName>
</protein>
<dbReference type="PROSITE" id="PS50023">
    <property type="entry name" value="LIM_DOMAIN_2"/>
    <property type="match status" value="2"/>
</dbReference>
<evidence type="ECO:0000256" key="4">
    <source>
        <dbReference type="ARBA" id="ARBA00023038"/>
    </source>
</evidence>
<gene>
    <name evidence="8" type="ORF">BDA99DRAFT_571893</name>
</gene>
<dbReference type="CDD" id="cd08368">
    <property type="entry name" value="LIM"/>
    <property type="match status" value="2"/>
</dbReference>
<dbReference type="Pfam" id="PF00412">
    <property type="entry name" value="LIM"/>
    <property type="match status" value="3"/>
</dbReference>
<sequence length="446" mass="48937">MTYCQRCGELNRSDKLTTTSSKSSSSMSALRAPKIDRWQSSYLGSFMNLDSILSLPPNTVDDNTSTITNTTTTTPSSPASSTTSSSSLLNRYRRTTLSSLWDTNKRVAPSSRPPKATITNPPPPPISTTASKEARKKICPECNKSLSGKIVRLPDSSTRYHWACLRCTHCHEPFENTSFYIDSMNHIYHPKCSPMVMNKSCSRCSTEINDAYIVIHNKPLHPKCFRCSVCHKALQPSSIYTDTKTAVYCQPCSNKKVQQFSTRQTKIVPQLHPPPQPCLSLPITDSMDRLSLAPSSISGGSQLSSSIASSFGLPITTNNNNNTASNVIPPSLLMSRRGKPLPKFGMRKVCAGCTQTIISVHEEKPGPRATRWHKKCLACSRCSKVLDSAAVVHENATTGGLEPWCTMCLLVKKKEDANSYSYTSLNHTSSTTYTTINNKTTAACGE</sequence>
<keyword evidence="4 5" id="KW-0440">LIM domain</keyword>
<dbReference type="EMBL" id="JAIXMP010000013">
    <property type="protein sequence ID" value="KAI9263173.1"/>
    <property type="molecule type" value="Genomic_DNA"/>
</dbReference>
<comment type="caution">
    <text evidence="8">The sequence shown here is derived from an EMBL/GenBank/DDBJ whole genome shotgun (WGS) entry which is preliminary data.</text>
</comment>
<keyword evidence="9" id="KW-1185">Reference proteome</keyword>
<dbReference type="GO" id="GO:0046872">
    <property type="term" value="F:metal ion binding"/>
    <property type="evidence" value="ECO:0007669"/>
    <property type="project" value="UniProtKB-KW"/>
</dbReference>
<feature type="region of interest" description="Disordered" evidence="6">
    <location>
        <begin position="100"/>
        <end position="134"/>
    </location>
</feature>
<keyword evidence="1 5" id="KW-0479">Metal-binding</keyword>
<reference evidence="8" key="2">
    <citation type="submission" date="2023-02" db="EMBL/GenBank/DDBJ databases">
        <authorList>
            <consortium name="DOE Joint Genome Institute"/>
            <person name="Mondo S.J."/>
            <person name="Chang Y."/>
            <person name="Wang Y."/>
            <person name="Ahrendt S."/>
            <person name="Andreopoulos W."/>
            <person name="Barry K."/>
            <person name="Beard J."/>
            <person name="Benny G.L."/>
            <person name="Blankenship S."/>
            <person name="Bonito G."/>
            <person name="Cuomo C."/>
            <person name="Desiro A."/>
            <person name="Gervers K.A."/>
            <person name="Hundley H."/>
            <person name="Kuo A."/>
            <person name="LaButti K."/>
            <person name="Lang B.F."/>
            <person name="Lipzen A."/>
            <person name="O'Donnell K."/>
            <person name="Pangilinan J."/>
            <person name="Reynolds N."/>
            <person name="Sandor L."/>
            <person name="Smith M.W."/>
            <person name="Tsang A."/>
            <person name="Grigoriev I.V."/>
            <person name="Stajich J.E."/>
            <person name="Spatafora J.W."/>
        </authorList>
    </citation>
    <scope>NUCLEOTIDE SEQUENCE</scope>
    <source>
        <strain evidence="8">RSA 2281</strain>
    </source>
</reference>
<dbReference type="PANTHER" id="PTHR24205:SF16">
    <property type="entry name" value="GH01042P-RELATED"/>
    <property type="match status" value="1"/>
</dbReference>
<dbReference type="SUPFAM" id="SSF57716">
    <property type="entry name" value="Glucocorticoid receptor-like (DNA-binding domain)"/>
    <property type="match status" value="1"/>
</dbReference>
<evidence type="ECO:0000256" key="1">
    <source>
        <dbReference type="ARBA" id="ARBA00022723"/>
    </source>
</evidence>
<reference evidence="8" key="1">
    <citation type="journal article" date="2022" name="IScience">
        <title>Evolution of zygomycete secretomes and the origins of terrestrial fungal ecologies.</title>
        <authorList>
            <person name="Chang Y."/>
            <person name="Wang Y."/>
            <person name="Mondo S."/>
            <person name="Ahrendt S."/>
            <person name="Andreopoulos W."/>
            <person name="Barry K."/>
            <person name="Beard J."/>
            <person name="Benny G.L."/>
            <person name="Blankenship S."/>
            <person name="Bonito G."/>
            <person name="Cuomo C."/>
            <person name="Desiro A."/>
            <person name="Gervers K.A."/>
            <person name="Hundley H."/>
            <person name="Kuo A."/>
            <person name="LaButti K."/>
            <person name="Lang B.F."/>
            <person name="Lipzen A."/>
            <person name="O'Donnell K."/>
            <person name="Pangilinan J."/>
            <person name="Reynolds N."/>
            <person name="Sandor L."/>
            <person name="Smith M.E."/>
            <person name="Tsang A."/>
            <person name="Grigoriev I.V."/>
            <person name="Stajich J.E."/>
            <person name="Spatafora J.W."/>
        </authorList>
    </citation>
    <scope>NUCLEOTIDE SEQUENCE</scope>
    <source>
        <strain evidence="8">RSA 2281</strain>
    </source>
</reference>
<dbReference type="AlphaFoldDB" id="A0AAD5PDN7"/>
<proteinExistence type="predicted"/>
<dbReference type="PANTHER" id="PTHR24205">
    <property type="entry name" value="FOUR AND A HALF LIM DOMAINS PROTEIN"/>
    <property type="match status" value="1"/>
</dbReference>
<organism evidence="8 9">
    <name type="scientific">Phascolomyces articulosus</name>
    <dbReference type="NCBI Taxonomy" id="60185"/>
    <lineage>
        <taxon>Eukaryota</taxon>
        <taxon>Fungi</taxon>
        <taxon>Fungi incertae sedis</taxon>
        <taxon>Mucoromycota</taxon>
        <taxon>Mucoromycotina</taxon>
        <taxon>Mucoromycetes</taxon>
        <taxon>Mucorales</taxon>
        <taxon>Lichtheimiaceae</taxon>
        <taxon>Phascolomyces</taxon>
    </lineage>
</organism>
<feature type="region of interest" description="Disordered" evidence="6">
    <location>
        <begin position="55"/>
        <end position="88"/>
    </location>
</feature>
<feature type="compositionally biased region" description="Low complexity" evidence="6">
    <location>
        <begin position="63"/>
        <end position="88"/>
    </location>
</feature>
<dbReference type="InterPro" id="IPR001781">
    <property type="entry name" value="Znf_LIM"/>
</dbReference>
<name>A0AAD5PDN7_9FUNG</name>
<dbReference type="Gene3D" id="2.10.110.10">
    <property type="entry name" value="Cysteine Rich Protein"/>
    <property type="match status" value="3"/>
</dbReference>
<dbReference type="SMART" id="SM00132">
    <property type="entry name" value="LIM"/>
    <property type="match status" value="3"/>
</dbReference>
<evidence type="ECO:0000256" key="6">
    <source>
        <dbReference type="SAM" id="MobiDB-lite"/>
    </source>
</evidence>
<keyword evidence="3 5" id="KW-0862">Zinc</keyword>
<evidence type="ECO:0000256" key="5">
    <source>
        <dbReference type="PROSITE-ProRule" id="PRU00125"/>
    </source>
</evidence>
<dbReference type="Proteomes" id="UP001209540">
    <property type="component" value="Unassembled WGS sequence"/>
</dbReference>
<feature type="domain" description="LIM zinc-binding" evidence="7">
    <location>
        <begin position="199"/>
        <end position="259"/>
    </location>
</feature>
<evidence type="ECO:0000259" key="7">
    <source>
        <dbReference type="PROSITE" id="PS50023"/>
    </source>
</evidence>
<evidence type="ECO:0000313" key="9">
    <source>
        <dbReference type="Proteomes" id="UP001209540"/>
    </source>
</evidence>
<evidence type="ECO:0000313" key="8">
    <source>
        <dbReference type="EMBL" id="KAI9263173.1"/>
    </source>
</evidence>
<evidence type="ECO:0000256" key="2">
    <source>
        <dbReference type="ARBA" id="ARBA00022737"/>
    </source>
</evidence>